<evidence type="ECO:0000313" key="3">
    <source>
        <dbReference type="Proteomes" id="UP000593564"/>
    </source>
</evidence>
<name>A0A7J7GWG0_CAMSI</name>
<sequence length="223" mass="24595">MSGDEAKKFVANLMDEVAMLKWKNEMQAVNLVEGFESIFKVKDKEIKKLSEENTKLKRTVACLEEQLANQAVHNVTQRYNGFISEAVGEMVPERDDGRGLQGVGSDGKSVCSDVMVNASPLSYLHGFRCSGETDVNAGVGQVGEHEVVVISLVIGDGGALDDGMNSFVHNIKEKVRKNLKLPEFEYPEVRLRHRKVGNKGESARDDIVGRGLDRVECDDVIDV</sequence>
<protein>
    <submittedName>
        <fullName evidence="2">Uncharacterized protein</fullName>
    </submittedName>
</protein>
<dbReference type="Proteomes" id="UP000593564">
    <property type="component" value="Unassembled WGS sequence"/>
</dbReference>
<proteinExistence type="predicted"/>
<accession>A0A7J7GWG0</accession>
<reference evidence="2 3" key="2">
    <citation type="submission" date="2020-07" db="EMBL/GenBank/DDBJ databases">
        <title>Genome assembly of wild tea tree DASZ reveals pedigree and selection history of tea varieties.</title>
        <authorList>
            <person name="Zhang W."/>
        </authorList>
    </citation>
    <scope>NUCLEOTIDE SEQUENCE [LARGE SCALE GENOMIC DNA]</scope>
    <source>
        <strain evidence="3">cv. G240</strain>
        <tissue evidence="2">Leaf</tissue>
    </source>
</reference>
<dbReference type="AlphaFoldDB" id="A0A7J7GWG0"/>
<evidence type="ECO:0000313" key="2">
    <source>
        <dbReference type="EMBL" id="KAF5943758.1"/>
    </source>
</evidence>
<keyword evidence="1" id="KW-0175">Coiled coil</keyword>
<comment type="caution">
    <text evidence="2">The sequence shown here is derived from an EMBL/GenBank/DDBJ whole genome shotgun (WGS) entry which is preliminary data.</text>
</comment>
<feature type="coiled-coil region" evidence="1">
    <location>
        <begin position="39"/>
        <end position="66"/>
    </location>
</feature>
<organism evidence="2 3">
    <name type="scientific">Camellia sinensis</name>
    <name type="common">Tea plant</name>
    <name type="synonym">Thea sinensis</name>
    <dbReference type="NCBI Taxonomy" id="4442"/>
    <lineage>
        <taxon>Eukaryota</taxon>
        <taxon>Viridiplantae</taxon>
        <taxon>Streptophyta</taxon>
        <taxon>Embryophyta</taxon>
        <taxon>Tracheophyta</taxon>
        <taxon>Spermatophyta</taxon>
        <taxon>Magnoliopsida</taxon>
        <taxon>eudicotyledons</taxon>
        <taxon>Gunneridae</taxon>
        <taxon>Pentapetalae</taxon>
        <taxon>asterids</taxon>
        <taxon>Ericales</taxon>
        <taxon>Theaceae</taxon>
        <taxon>Camellia</taxon>
    </lineage>
</organism>
<gene>
    <name evidence="2" type="ORF">HYC85_017835</name>
</gene>
<evidence type="ECO:0000256" key="1">
    <source>
        <dbReference type="SAM" id="Coils"/>
    </source>
</evidence>
<keyword evidence="3" id="KW-1185">Reference proteome</keyword>
<reference evidence="3" key="1">
    <citation type="journal article" date="2020" name="Nat. Commun.">
        <title>Genome assembly of wild tea tree DASZ reveals pedigree and selection history of tea varieties.</title>
        <authorList>
            <person name="Zhang W."/>
            <person name="Zhang Y."/>
            <person name="Qiu H."/>
            <person name="Guo Y."/>
            <person name="Wan H."/>
            <person name="Zhang X."/>
            <person name="Scossa F."/>
            <person name="Alseekh S."/>
            <person name="Zhang Q."/>
            <person name="Wang P."/>
            <person name="Xu L."/>
            <person name="Schmidt M.H."/>
            <person name="Jia X."/>
            <person name="Li D."/>
            <person name="Zhu A."/>
            <person name="Guo F."/>
            <person name="Chen W."/>
            <person name="Ni D."/>
            <person name="Usadel B."/>
            <person name="Fernie A.R."/>
            <person name="Wen W."/>
        </authorList>
    </citation>
    <scope>NUCLEOTIDE SEQUENCE [LARGE SCALE GENOMIC DNA]</scope>
    <source>
        <strain evidence="3">cv. G240</strain>
    </source>
</reference>
<dbReference type="EMBL" id="JACBKZ010000008">
    <property type="protein sequence ID" value="KAF5943758.1"/>
    <property type="molecule type" value="Genomic_DNA"/>
</dbReference>